<evidence type="ECO:0000313" key="2">
    <source>
        <dbReference type="EMBL" id="KAJ8875854.1"/>
    </source>
</evidence>
<evidence type="ECO:0000256" key="1">
    <source>
        <dbReference type="SAM" id="MobiDB-lite"/>
    </source>
</evidence>
<proteinExistence type="predicted"/>
<evidence type="ECO:0000313" key="3">
    <source>
        <dbReference type="Proteomes" id="UP001159363"/>
    </source>
</evidence>
<sequence>MPGDDGHLRIPAVKPDYTSPGRRAATGTCQASSTSTCAGIRVTSQPCAALAFPTPSDRIAEKIQRIALPFLLCQAHLRPRRVAATPAAAHAIEEYTSFRLSFGFGIVSFTFRVDVSPKRNKPGRSYTPASPKEVLRLVKDELNYNPNIKCKTMSSPKLDLMIACCVGIVYINKIPGSDISVASSSSRPAQWSKQGKLQAVPRVRIPSKSREHHGRDWHYIRRHLTHSPRSSSLVNDCPCKYNTVTCCSWRRLQLPRAVIADPPCPPHFLGRCTRGLLISPFWEFRKCRQGRDLLASQTSSHLLEFPIRLATTQECCGETDWRLSPPRRITRVGKDSRLDSKVLCILEPQLCVHWLLPQRVASVTTQLAVWDSLLVSLQVCYWLRGIQGISTRTSELPTNIPGHVSRLRSSSLEASRVPRVPVALARKIASDKERLCVFLTVYRHDAAPTACLAHQCGLRMTCGLPTQVPKHISSVTHH</sequence>
<gene>
    <name evidence="2" type="ORF">PR048_023757</name>
</gene>
<feature type="region of interest" description="Disordered" evidence="1">
    <location>
        <begin position="1"/>
        <end position="25"/>
    </location>
</feature>
<dbReference type="EMBL" id="JARBHB010000009">
    <property type="protein sequence ID" value="KAJ8875854.1"/>
    <property type="molecule type" value="Genomic_DNA"/>
</dbReference>
<comment type="caution">
    <text evidence="2">The sequence shown here is derived from an EMBL/GenBank/DDBJ whole genome shotgun (WGS) entry which is preliminary data.</text>
</comment>
<organism evidence="2 3">
    <name type="scientific">Dryococelus australis</name>
    <dbReference type="NCBI Taxonomy" id="614101"/>
    <lineage>
        <taxon>Eukaryota</taxon>
        <taxon>Metazoa</taxon>
        <taxon>Ecdysozoa</taxon>
        <taxon>Arthropoda</taxon>
        <taxon>Hexapoda</taxon>
        <taxon>Insecta</taxon>
        <taxon>Pterygota</taxon>
        <taxon>Neoptera</taxon>
        <taxon>Polyneoptera</taxon>
        <taxon>Phasmatodea</taxon>
        <taxon>Verophasmatodea</taxon>
        <taxon>Anareolatae</taxon>
        <taxon>Phasmatidae</taxon>
        <taxon>Eurycanthinae</taxon>
        <taxon>Dryococelus</taxon>
    </lineage>
</organism>
<keyword evidence="3" id="KW-1185">Reference proteome</keyword>
<accession>A0ABQ9GUY6</accession>
<reference evidence="2 3" key="1">
    <citation type="submission" date="2023-02" db="EMBL/GenBank/DDBJ databases">
        <title>LHISI_Scaffold_Assembly.</title>
        <authorList>
            <person name="Stuart O.P."/>
            <person name="Cleave R."/>
            <person name="Magrath M.J.L."/>
            <person name="Mikheyev A.S."/>
        </authorList>
    </citation>
    <scope>NUCLEOTIDE SEQUENCE [LARGE SCALE GENOMIC DNA]</scope>
    <source>
        <strain evidence="2">Daus_M_001</strain>
        <tissue evidence="2">Leg muscle</tissue>
    </source>
</reference>
<name>A0ABQ9GUY6_9NEOP</name>
<dbReference type="Proteomes" id="UP001159363">
    <property type="component" value="Chromosome 8"/>
</dbReference>
<protein>
    <submittedName>
        <fullName evidence="2">Uncharacterized protein</fullName>
    </submittedName>
</protein>